<dbReference type="EMBL" id="AGNL01035981">
    <property type="protein sequence ID" value="EJK54334.1"/>
    <property type="molecule type" value="Genomic_DNA"/>
</dbReference>
<keyword evidence="3" id="KW-1185">Reference proteome</keyword>
<protein>
    <submittedName>
        <fullName evidence="2">Uncharacterized protein</fullName>
    </submittedName>
</protein>
<feature type="compositionally biased region" description="Basic and acidic residues" evidence="1">
    <location>
        <begin position="94"/>
        <end position="119"/>
    </location>
</feature>
<dbReference type="eggNOG" id="ENOG502SRZ9">
    <property type="taxonomic scope" value="Eukaryota"/>
</dbReference>
<evidence type="ECO:0000256" key="1">
    <source>
        <dbReference type="SAM" id="MobiDB-lite"/>
    </source>
</evidence>
<comment type="caution">
    <text evidence="2">The sequence shown here is derived from an EMBL/GenBank/DDBJ whole genome shotgun (WGS) entry which is preliminary data.</text>
</comment>
<sequence>MSMTEEDVRNIKGFFDVGQKRTIDDYCTHHGLSCDRVLQFINKSLELRLALKLLKVGSGFSRPQSEKANKDVDELFSKETEIRARRNKLRRDRRANDPSKNSKDATRRAQRANDPRRVDINAARRAQYADVKDDLNDARREQYADVKDDRNEVRRSQYAKAKDVLNEARRAQYANVKDGTNEARRAQRFELEANNPDKARANKKRNAEDVAAHRKRQSPEKVQRDREQDAKRKSSQRSKMTDEEAAAHRSRDKSQKQLLRLRQKRKIDELVNSSFANAMGDAHAESSSDVTVGAAGLP</sequence>
<feature type="region of interest" description="Disordered" evidence="1">
    <location>
        <begin position="83"/>
        <end position="159"/>
    </location>
</feature>
<dbReference type="Proteomes" id="UP000266841">
    <property type="component" value="Unassembled WGS sequence"/>
</dbReference>
<proteinExistence type="predicted"/>
<feature type="compositionally biased region" description="Basic and acidic residues" evidence="1">
    <location>
        <begin position="130"/>
        <end position="159"/>
    </location>
</feature>
<feature type="region of interest" description="Disordered" evidence="1">
    <location>
        <begin position="278"/>
        <end position="298"/>
    </location>
</feature>
<feature type="non-terminal residue" evidence="2">
    <location>
        <position position="298"/>
    </location>
</feature>
<evidence type="ECO:0000313" key="3">
    <source>
        <dbReference type="Proteomes" id="UP000266841"/>
    </source>
</evidence>
<feature type="region of interest" description="Disordered" evidence="1">
    <location>
        <begin position="189"/>
        <end position="261"/>
    </location>
</feature>
<organism evidence="2 3">
    <name type="scientific">Thalassiosira oceanica</name>
    <name type="common">Marine diatom</name>
    <dbReference type="NCBI Taxonomy" id="159749"/>
    <lineage>
        <taxon>Eukaryota</taxon>
        <taxon>Sar</taxon>
        <taxon>Stramenopiles</taxon>
        <taxon>Ochrophyta</taxon>
        <taxon>Bacillariophyta</taxon>
        <taxon>Coscinodiscophyceae</taxon>
        <taxon>Thalassiosirophycidae</taxon>
        <taxon>Thalassiosirales</taxon>
        <taxon>Thalassiosiraceae</taxon>
        <taxon>Thalassiosira</taxon>
    </lineage>
</organism>
<feature type="compositionally biased region" description="Basic and acidic residues" evidence="1">
    <location>
        <begin position="189"/>
        <end position="232"/>
    </location>
</feature>
<gene>
    <name evidence="2" type="ORF">THAOC_26050</name>
</gene>
<reference evidence="2 3" key="1">
    <citation type="journal article" date="2012" name="Genome Biol.">
        <title>Genome and low-iron response of an oceanic diatom adapted to chronic iron limitation.</title>
        <authorList>
            <person name="Lommer M."/>
            <person name="Specht M."/>
            <person name="Roy A.S."/>
            <person name="Kraemer L."/>
            <person name="Andreson R."/>
            <person name="Gutowska M.A."/>
            <person name="Wolf J."/>
            <person name="Bergner S.V."/>
            <person name="Schilhabel M.B."/>
            <person name="Klostermeier U.C."/>
            <person name="Beiko R.G."/>
            <person name="Rosenstiel P."/>
            <person name="Hippler M."/>
            <person name="Laroche J."/>
        </authorList>
    </citation>
    <scope>NUCLEOTIDE SEQUENCE [LARGE SCALE GENOMIC DNA]</scope>
    <source>
        <strain evidence="2 3">CCMP1005</strain>
    </source>
</reference>
<accession>K0RPT5</accession>
<name>K0RPT5_THAOC</name>
<evidence type="ECO:0000313" key="2">
    <source>
        <dbReference type="EMBL" id="EJK54334.1"/>
    </source>
</evidence>
<dbReference type="AlphaFoldDB" id="K0RPT5"/>
<feature type="compositionally biased region" description="Basic and acidic residues" evidence="1">
    <location>
        <begin position="239"/>
        <end position="255"/>
    </location>
</feature>